<keyword evidence="3" id="KW-1185">Reference proteome</keyword>
<comment type="caution">
    <text evidence="2">The sequence shown here is derived from an EMBL/GenBank/DDBJ whole genome shotgun (WGS) entry which is preliminary data.</text>
</comment>
<reference evidence="2 3" key="1">
    <citation type="submission" date="2019-10" db="EMBL/GenBank/DDBJ databases">
        <title>Whole genome shotgun sequence of Acrocarpospora pleiomorpha NBRC 16267.</title>
        <authorList>
            <person name="Ichikawa N."/>
            <person name="Kimura A."/>
            <person name="Kitahashi Y."/>
            <person name="Komaki H."/>
            <person name="Oguchi A."/>
        </authorList>
    </citation>
    <scope>NUCLEOTIDE SEQUENCE [LARGE SCALE GENOMIC DNA]</scope>
    <source>
        <strain evidence="2 3">NBRC 16267</strain>
    </source>
</reference>
<dbReference type="InterPro" id="IPR007278">
    <property type="entry name" value="DUF397"/>
</dbReference>
<name>A0A5M3XTN1_9ACTN</name>
<proteinExistence type="predicted"/>
<evidence type="ECO:0000259" key="1">
    <source>
        <dbReference type="Pfam" id="PF04149"/>
    </source>
</evidence>
<evidence type="ECO:0000313" key="3">
    <source>
        <dbReference type="Proteomes" id="UP000377595"/>
    </source>
</evidence>
<dbReference type="AlphaFoldDB" id="A0A5M3XTN1"/>
<dbReference type="RefSeq" id="WP_344317235.1">
    <property type="nucleotide sequence ID" value="NZ_BAAAHM010000020.1"/>
</dbReference>
<accession>A0A5M3XTN1</accession>
<protein>
    <recommendedName>
        <fullName evidence="1">DUF397 domain-containing protein</fullName>
    </recommendedName>
</protein>
<gene>
    <name evidence="2" type="ORF">Aple_062480</name>
</gene>
<dbReference type="EMBL" id="BLAF01000040">
    <property type="protein sequence ID" value="GES23349.1"/>
    <property type="molecule type" value="Genomic_DNA"/>
</dbReference>
<evidence type="ECO:0000313" key="2">
    <source>
        <dbReference type="EMBL" id="GES23349.1"/>
    </source>
</evidence>
<dbReference type="Proteomes" id="UP000377595">
    <property type="component" value="Unassembled WGS sequence"/>
</dbReference>
<feature type="domain" description="DUF397" evidence="1">
    <location>
        <begin position="9"/>
        <end position="67"/>
    </location>
</feature>
<sequence>MDPSDVHWHSNGGANCVEVGVLHSPTDAAAHKADQERLIVFRDSKNPEGPKLYFTPAEWEAFRLGMKDGEFDDMI</sequence>
<dbReference type="Pfam" id="PF04149">
    <property type="entry name" value="DUF397"/>
    <property type="match status" value="1"/>
</dbReference>
<organism evidence="2 3">
    <name type="scientific">Acrocarpospora pleiomorpha</name>
    <dbReference type="NCBI Taxonomy" id="90975"/>
    <lineage>
        <taxon>Bacteria</taxon>
        <taxon>Bacillati</taxon>
        <taxon>Actinomycetota</taxon>
        <taxon>Actinomycetes</taxon>
        <taxon>Streptosporangiales</taxon>
        <taxon>Streptosporangiaceae</taxon>
        <taxon>Acrocarpospora</taxon>
    </lineage>
</organism>